<evidence type="ECO:0000313" key="1">
    <source>
        <dbReference type="EMBL" id="RYU12265.1"/>
    </source>
</evidence>
<evidence type="ECO:0000313" key="2">
    <source>
        <dbReference type="Proteomes" id="UP000291189"/>
    </source>
</evidence>
<protein>
    <submittedName>
        <fullName evidence="1">Uncharacterized protein</fullName>
    </submittedName>
</protein>
<reference evidence="1 2" key="1">
    <citation type="submission" date="2019-01" db="EMBL/GenBank/DDBJ databases">
        <title>Nocardioides guangzhouensis sp. nov., an actinobacterium isolated from soil.</title>
        <authorList>
            <person name="Fu Y."/>
            <person name="Cai Y."/>
            <person name="Lin Z."/>
            <person name="Chen P."/>
        </authorList>
    </citation>
    <scope>NUCLEOTIDE SEQUENCE [LARGE SCALE GENOMIC DNA]</scope>
    <source>
        <strain evidence="1 2">NBRC 105384</strain>
    </source>
</reference>
<comment type="caution">
    <text evidence="1">The sequence shown here is derived from an EMBL/GenBank/DDBJ whole genome shotgun (WGS) entry which is preliminary data.</text>
</comment>
<keyword evidence="2" id="KW-1185">Reference proteome</keyword>
<dbReference type="Proteomes" id="UP000291189">
    <property type="component" value="Unassembled WGS sequence"/>
</dbReference>
<dbReference type="AlphaFoldDB" id="A0A4Q5J4C8"/>
<name>A0A4Q5J4C8_9ACTN</name>
<gene>
    <name evidence="1" type="ORF">ETU37_09585</name>
</gene>
<dbReference type="EMBL" id="SDPU01000021">
    <property type="protein sequence ID" value="RYU12265.1"/>
    <property type="molecule type" value="Genomic_DNA"/>
</dbReference>
<organism evidence="1 2">
    <name type="scientific">Nocardioides iriomotensis</name>
    <dbReference type="NCBI Taxonomy" id="715784"/>
    <lineage>
        <taxon>Bacteria</taxon>
        <taxon>Bacillati</taxon>
        <taxon>Actinomycetota</taxon>
        <taxon>Actinomycetes</taxon>
        <taxon>Propionibacteriales</taxon>
        <taxon>Nocardioidaceae</taxon>
        <taxon>Nocardioides</taxon>
    </lineage>
</organism>
<sequence>MQVRSFSQQLRSVPRRALSWPVTSQEVARRNAILASTALTQRRVELLEVEEFLATYLEKRAAGPALAHRAG</sequence>
<accession>A0A4Q5J4C8</accession>
<dbReference type="RefSeq" id="WP_129987040.1">
    <property type="nucleotide sequence ID" value="NZ_SDPU01000021.1"/>
</dbReference>
<proteinExistence type="predicted"/>